<gene>
    <name evidence="1" type="ORF">HCU01_00110</name>
    <name evidence="2" type="ORF">SAMN05660971_00838</name>
</gene>
<dbReference type="EMBL" id="BJXU01000001">
    <property type="protein sequence ID" value="GEN22062.1"/>
    <property type="molecule type" value="Genomic_DNA"/>
</dbReference>
<dbReference type="AlphaFoldDB" id="A0A1M7BC76"/>
<name>A0A1M7BC76_9GAMM</name>
<organism evidence="2 3">
    <name type="scientific">Halomonas cupida</name>
    <dbReference type="NCBI Taxonomy" id="44933"/>
    <lineage>
        <taxon>Bacteria</taxon>
        <taxon>Pseudomonadati</taxon>
        <taxon>Pseudomonadota</taxon>
        <taxon>Gammaproteobacteria</taxon>
        <taxon>Oceanospirillales</taxon>
        <taxon>Halomonadaceae</taxon>
        <taxon>Halomonas</taxon>
    </lineage>
</organism>
<reference evidence="1 4" key="2">
    <citation type="submission" date="2019-07" db="EMBL/GenBank/DDBJ databases">
        <title>Whole genome shotgun sequence of Halomonas cupida NBRC 102219.</title>
        <authorList>
            <person name="Hosoyama A."/>
            <person name="Uohara A."/>
            <person name="Ohji S."/>
            <person name="Ichikawa N."/>
        </authorList>
    </citation>
    <scope>NUCLEOTIDE SEQUENCE [LARGE SCALE GENOMIC DNA]</scope>
    <source>
        <strain evidence="1 4">NBRC 102219</strain>
    </source>
</reference>
<evidence type="ECO:0000313" key="4">
    <source>
        <dbReference type="Proteomes" id="UP000321726"/>
    </source>
</evidence>
<evidence type="ECO:0000313" key="3">
    <source>
        <dbReference type="Proteomes" id="UP000184123"/>
    </source>
</evidence>
<dbReference type="Proteomes" id="UP000184123">
    <property type="component" value="Unassembled WGS sequence"/>
</dbReference>
<accession>A0A1M7BC76</accession>
<dbReference type="Proteomes" id="UP000321726">
    <property type="component" value="Unassembled WGS sequence"/>
</dbReference>
<evidence type="ECO:0000313" key="2">
    <source>
        <dbReference type="EMBL" id="SHL52582.1"/>
    </source>
</evidence>
<sequence length="69" mass="7352">MAMMLLKAGYRIKDAFVIASEGSNGADVESIVAHLREEVDAIVISCSTLKSTFHDGLDKNFRPASAGVP</sequence>
<dbReference type="RefSeq" id="WP_073433700.1">
    <property type="nucleotide sequence ID" value="NZ_BJXU01000001.1"/>
</dbReference>
<evidence type="ECO:0000313" key="1">
    <source>
        <dbReference type="EMBL" id="GEN22062.1"/>
    </source>
</evidence>
<proteinExistence type="predicted"/>
<keyword evidence="4" id="KW-1185">Reference proteome</keyword>
<reference evidence="2 3" key="1">
    <citation type="submission" date="2016-11" db="EMBL/GenBank/DDBJ databases">
        <authorList>
            <person name="Jaros S."/>
            <person name="Januszkiewicz K."/>
            <person name="Wedrychowicz H."/>
        </authorList>
    </citation>
    <scope>NUCLEOTIDE SEQUENCE [LARGE SCALE GENOMIC DNA]</scope>
    <source>
        <strain evidence="2 3">DSM 4740</strain>
    </source>
</reference>
<dbReference type="EMBL" id="FRCA01000001">
    <property type="protein sequence ID" value="SHL52582.1"/>
    <property type="molecule type" value="Genomic_DNA"/>
</dbReference>
<protein>
    <submittedName>
        <fullName evidence="2">Uncharacterized protein</fullName>
    </submittedName>
</protein>